<dbReference type="InterPro" id="IPR028994">
    <property type="entry name" value="Integrin_alpha_N"/>
</dbReference>
<dbReference type="InterPro" id="IPR013517">
    <property type="entry name" value="FG-GAP"/>
</dbReference>
<accession>A0AAU7ELJ2</accession>
<dbReference type="InterPro" id="IPR009056">
    <property type="entry name" value="Cyt_c-like_dom"/>
</dbReference>
<keyword evidence="4 5" id="KW-0408">Iron</keyword>
<evidence type="ECO:0000256" key="1">
    <source>
        <dbReference type="ARBA" id="ARBA00022617"/>
    </source>
</evidence>
<evidence type="ECO:0000313" key="8">
    <source>
        <dbReference type="Proteomes" id="UP001224325"/>
    </source>
</evidence>
<evidence type="ECO:0000256" key="2">
    <source>
        <dbReference type="ARBA" id="ARBA00022723"/>
    </source>
</evidence>
<protein>
    <submittedName>
        <fullName evidence="7">VCBS repeat-containing protein</fullName>
    </submittedName>
</protein>
<dbReference type="PROSITE" id="PS51007">
    <property type="entry name" value="CYTC"/>
    <property type="match status" value="1"/>
</dbReference>
<dbReference type="KEGG" id="mlil:QLS71_009110"/>
<reference evidence="7" key="1">
    <citation type="submission" date="2024-04" db="EMBL/GenBank/DDBJ databases">
        <title>Mariniflexile litorale, isolated from the shallow sediments of the Sea of Japan.</title>
        <authorList>
            <person name="Romanenko L."/>
            <person name="Isaeva M."/>
        </authorList>
    </citation>
    <scope>NUCLEOTIDE SEQUENCE [LARGE SCALE GENOMIC DNA]</scope>
    <source>
        <strain evidence="7">KMM 9835</strain>
    </source>
</reference>
<keyword evidence="3" id="KW-0732">Signal</keyword>
<dbReference type="InterPro" id="IPR036909">
    <property type="entry name" value="Cyt_c-like_dom_sf"/>
</dbReference>
<dbReference type="GO" id="GO:0009055">
    <property type="term" value="F:electron transfer activity"/>
    <property type="evidence" value="ECO:0007669"/>
    <property type="project" value="InterPro"/>
</dbReference>
<dbReference type="Proteomes" id="UP001224325">
    <property type="component" value="Chromosome"/>
</dbReference>
<dbReference type="Pfam" id="PF13517">
    <property type="entry name" value="FG-GAP_3"/>
    <property type="match status" value="1"/>
</dbReference>
<evidence type="ECO:0000256" key="4">
    <source>
        <dbReference type="ARBA" id="ARBA00023004"/>
    </source>
</evidence>
<keyword evidence="2 5" id="KW-0479">Metal-binding</keyword>
<dbReference type="AlphaFoldDB" id="A0AAU7ELJ2"/>
<dbReference type="Gene3D" id="2.130.10.130">
    <property type="entry name" value="Integrin alpha, N-terminal"/>
    <property type="match status" value="2"/>
</dbReference>
<dbReference type="PROSITE" id="PS51257">
    <property type="entry name" value="PROKAR_LIPOPROTEIN"/>
    <property type="match status" value="1"/>
</dbReference>
<proteinExistence type="predicted"/>
<dbReference type="RefSeq" id="WP_308991073.1">
    <property type="nucleotide sequence ID" value="NZ_CP155618.1"/>
</dbReference>
<dbReference type="PANTHER" id="PTHR44103:SF1">
    <property type="entry name" value="PROPROTEIN CONVERTASE P"/>
    <property type="match status" value="1"/>
</dbReference>
<sequence>MKPRIQIFILFIIFLSISCNNKTEKKPVLDAIKDEEIVFTGEELAKGYCASCHIYPEANLLDKKTWKHGTLPQMGYRMGIYDDTPRQSLIEAGIGGTLVEEKNIFPLKPILTKKQWKLIVDYYVKNAPDSLAVPHKVLKMGVKGLKIEIPEFHISPPMITAIKYNPELNQVYIADAKADYSTINVLDKNLKSISTLALPSPISHIDCKSDTIFATLMGGFMPTDAPSGSIIKIFKRPGENEYTGFSTILKNIQRPVHATYADMNGDKKEDIIVCEYGNHTGKLSLYLKNNLGQYDKKILSTDPGATTVTVKDFNQDGLPDIMTLMAQGKERIDVYYNQGNGNFKVNTLLNFPSCYGSVSFSIVDWNKDGYDDIIYINGDNADYSMILKPYHGLRIYLNDGKNNFTESFFQHQNGAYKSVCFDFDKDGDLDIALTSFFPDFVNDPQEGFIFMENISTKDSIKFNLKTFKQASSGRWLILEKTDFDKNNFPELLLGSFTGMGINGDVDGKIGKKFVETSPTIMVLKFD</sequence>
<name>A0AAU7ELJ2_9FLAO</name>
<organism evidence="7 8">
    <name type="scientific">Mariniflexile litorale</name>
    <dbReference type="NCBI Taxonomy" id="3045158"/>
    <lineage>
        <taxon>Bacteria</taxon>
        <taxon>Pseudomonadati</taxon>
        <taxon>Bacteroidota</taxon>
        <taxon>Flavobacteriia</taxon>
        <taxon>Flavobacteriales</taxon>
        <taxon>Flavobacteriaceae</taxon>
        <taxon>Mariniflexile</taxon>
    </lineage>
</organism>
<dbReference type="GO" id="GO:0046872">
    <property type="term" value="F:metal ion binding"/>
    <property type="evidence" value="ECO:0007669"/>
    <property type="project" value="UniProtKB-KW"/>
</dbReference>
<dbReference type="SUPFAM" id="SSF46626">
    <property type="entry name" value="Cytochrome c"/>
    <property type="match status" value="1"/>
</dbReference>
<evidence type="ECO:0000313" key="7">
    <source>
        <dbReference type="EMBL" id="XBL16158.1"/>
    </source>
</evidence>
<feature type="domain" description="Cytochrome c" evidence="6">
    <location>
        <begin position="30"/>
        <end position="127"/>
    </location>
</feature>
<dbReference type="GO" id="GO:0020037">
    <property type="term" value="F:heme binding"/>
    <property type="evidence" value="ECO:0007669"/>
    <property type="project" value="InterPro"/>
</dbReference>
<evidence type="ECO:0000256" key="5">
    <source>
        <dbReference type="PROSITE-ProRule" id="PRU00433"/>
    </source>
</evidence>
<gene>
    <name evidence="7" type="ORF">QLS71_009110</name>
</gene>
<evidence type="ECO:0000256" key="3">
    <source>
        <dbReference type="ARBA" id="ARBA00022729"/>
    </source>
</evidence>
<dbReference type="SUPFAM" id="SSF69318">
    <property type="entry name" value="Integrin alpha N-terminal domain"/>
    <property type="match status" value="1"/>
</dbReference>
<evidence type="ECO:0000259" key="6">
    <source>
        <dbReference type="PROSITE" id="PS51007"/>
    </source>
</evidence>
<dbReference type="EMBL" id="CP155618">
    <property type="protein sequence ID" value="XBL16158.1"/>
    <property type="molecule type" value="Genomic_DNA"/>
</dbReference>
<dbReference type="PANTHER" id="PTHR44103">
    <property type="entry name" value="PROPROTEIN CONVERTASE P"/>
    <property type="match status" value="1"/>
</dbReference>
<keyword evidence="8" id="KW-1185">Reference proteome</keyword>
<keyword evidence="1 5" id="KW-0349">Heme</keyword>